<evidence type="ECO:0000256" key="5">
    <source>
        <dbReference type="ARBA" id="ARBA00023125"/>
    </source>
</evidence>
<dbReference type="STRING" id="2756.BFR44_11300"/>
<evidence type="ECO:0000256" key="3">
    <source>
        <dbReference type="ARBA" id="ARBA00022491"/>
    </source>
</evidence>
<evidence type="ECO:0000259" key="9">
    <source>
        <dbReference type="Pfam" id="PF17727"/>
    </source>
</evidence>
<dbReference type="InterPro" id="IPR041902">
    <property type="entry name" value="CtsR_N_sf"/>
</dbReference>
<dbReference type="Pfam" id="PF17727">
    <property type="entry name" value="CtsR_C"/>
    <property type="match status" value="1"/>
</dbReference>
<keyword evidence="11" id="KW-1185">Reference proteome</keyword>
<dbReference type="InterPro" id="IPR041473">
    <property type="entry name" value="CtsR_C"/>
</dbReference>
<dbReference type="AlphaFoldDB" id="A0A291C1A4"/>
<evidence type="ECO:0000313" key="10">
    <source>
        <dbReference type="EMBL" id="ATF27239.1"/>
    </source>
</evidence>
<feature type="domain" description="CtsR C-terminal dimerization" evidence="9">
    <location>
        <begin position="79"/>
        <end position="147"/>
    </location>
</feature>
<organism evidence="10 11">
    <name type="scientific">Brochothrix thermosphacta</name>
    <name type="common">Microbacterium thermosphactum</name>
    <dbReference type="NCBI Taxonomy" id="2756"/>
    <lineage>
        <taxon>Bacteria</taxon>
        <taxon>Bacillati</taxon>
        <taxon>Bacillota</taxon>
        <taxon>Bacilli</taxon>
        <taxon>Bacillales</taxon>
        <taxon>Listeriaceae</taxon>
        <taxon>Brochothrix</taxon>
    </lineage>
</organism>
<evidence type="ECO:0000256" key="2">
    <source>
        <dbReference type="ARBA" id="ARBA00014129"/>
    </source>
</evidence>
<protein>
    <recommendedName>
        <fullName evidence="2 7">Transcriptional regulator CtsR</fullName>
    </recommendedName>
</protein>
<dbReference type="GO" id="GO:0003677">
    <property type="term" value="F:DNA binding"/>
    <property type="evidence" value="ECO:0007669"/>
    <property type="project" value="UniProtKB-UniRule"/>
</dbReference>
<evidence type="ECO:0000256" key="1">
    <source>
        <dbReference type="ARBA" id="ARBA00010189"/>
    </source>
</evidence>
<dbReference type="Gene3D" id="1.10.1200.150">
    <property type="entry name" value="Transcriptional regulator CtsR, C-terminal domain"/>
    <property type="match status" value="1"/>
</dbReference>
<evidence type="ECO:0000256" key="7">
    <source>
        <dbReference type="PIRNR" id="PIRNR010607"/>
    </source>
</evidence>
<dbReference type="Gene3D" id="3.30.56.130">
    <property type="entry name" value="Transcriptional regulator CtsR, winged HTH domain"/>
    <property type="match status" value="1"/>
</dbReference>
<keyword evidence="6 7" id="KW-0804">Transcription</keyword>
<evidence type="ECO:0000256" key="6">
    <source>
        <dbReference type="ARBA" id="ARBA00023163"/>
    </source>
</evidence>
<evidence type="ECO:0000259" key="8">
    <source>
        <dbReference type="Pfam" id="PF05848"/>
    </source>
</evidence>
<keyword evidence="5 7" id="KW-0238">DNA-binding</keyword>
<proteinExistence type="inferred from homology"/>
<dbReference type="PIRSF" id="PIRSF010607">
    <property type="entry name" value="Txn_repr_CtsR"/>
    <property type="match status" value="1"/>
</dbReference>
<evidence type="ECO:0000313" key="11">
    <source>
        <dbReference type="Proteomes" id="UP000243591"/>
    </source>
</evidence>
<gene>
    <name evidence="10" type="ORF">CNY62_06325</name>
</gene>
<keyword evidence="4 7" id="KW-0805">Transcription regulation</keyword>
<name>A0A291C1A4_BROTH</name>
<feature type="domain" description="CtsR N-terminal HTH" evidence="8">
    <location>
        <begin position="5"/>
        <end position="73"/>
    </location>
</feature>
<comment type="similarity">
    <text evidence="1 7">Belongs to the CtsR family.</text>
</comment>
<dbReference type="GO" id="GO:0006355">
    <property type="term" value="P:regulation of DNA-templated transcription"/>
    <property type="evidence" value="ECO:0007669"/>
    <property type="project" value="UniProtKB-UniRule"/>
</dbReference>
<dbReference type="InterPro" id="IPR040465">
    <property type="entry name" value="CtsR_N"/>
</dbReference>
<dbReference type="Proteomes" id="UP000243591">
    <property type="component" value="Chromosome"/>
</dbReference>
<evidence type="ECO:0000256" key="4">
    <source>
        <dbReference type="ARBA" id="ARBA00023015"/>
    </source>
</evidence>
<keyword evidence="3 7" id="KW-0678">Repressor</keyword>
<reference evidence="10 11" key="1">
    <citation type="submission" date="2017-09" db="EMBL/GenBank/DDBJ databases">
        <title>Complete Genome Sequences of Two Strains of the Meat Spoilage Bacterium Brochothrix thermosphacta Isolated from Ground Chicken.</title>
        <authorList>
            <person name="Paoli G.C."/>
            <person name="Wijey C."/>
            <person name="Chen C.-Y."/>
            <person name="Nguyen L."/>
            <person name="Yan X."/>
            <person name="Irwin P.L."/>
        </authorList>
    </citation>
    <scope>NUCLEOTIDE SEQUENCE [LARGE SCALE GENOMIC DNA]</scope>
    <source>
        <strain evidence="10 11">BI</strain>
    </source>
</reference>
<dbReference type="Pfam" id="PF05848">
    <property type="entry name" value="CtsR"/>
    <property type="match status" value="1"/>
</dbReference>
<dbReference type="InterPro" id="IPR008463">
    <property type="entry name" value="CtsR"/>
</dbReference>
<accession>A0A291C1A4</accession>
<dbReference type="InterPro" id="IPR041908">
    <property type="entry name" value="CtsR_C_sf"/>
</dbReference>
<dbReference type="KEGG" id="bths:CNY62_06325"/>
<dbReference type="EMBL" id="CP023483">
    <property type="protein sequence ID" value="ATF27239.1"/>
    <property type="molecule type" value="Genomic_DNA"/>
</dbReference>
<sequence>MLMSNMSDVIEAYIKRYLEAEEAIELKRNEMALHFQCVPSQINYVINTRFTTERGYTVESKRGGGGYIRIVKVRLSTHSQLVEALLHLLEDKEITENVATDVTYRLYKENVVTEREANLMMVSLRQNLLGDKTGDNEIRKQYLRAFLEHLKYAE</sequence>